<evidence type="ECO:0000256" key="2">
    <source>
        <dbReference type="SAM" id="SignalP"/>
    </source>
</evidence>
<proteinExistence type="predicted"/>
<keyword evidence="4" id="KW-1185">Reference proteome</keyword>
<evidence type="ECO:0000313" key="3">
    <source>
        <dbReference type="EMBL" id="BCX49729.1"/>
    </source>
</evidence>
<feature type="region of interest" description="Disordered" evidence="1">
    <location>
        <begin position="419"/>
        <end position="444"/>
    </location>
</feature>
<sequence>MRRVLPILTLALAGVAFADQLTVTDGGTLTGEVLSMGTDGVLSMRAAVAKDPVRIRAESVRKVAFASASSKPGDHDAKVTLTNGDVIPCDLTGVDDKRLTVSTPFAGLLEIDRKFVSHVQLGIRPRRLIYSGVGKLDDWSASDDWRIDDGKLIASGRGSIGRDYGELPDSFALSFLLEWTRRPNFKVYFCSEDTSAGGGKHDRYYLQFASAGFELKRQSSGKTTYHTLGMVNRAPEAFPDDKVTVDLRIDRASKMILLYLNGELEGRFPDRLDDVPQGRCVAFLSSGSGDDHLSVSQIDFREWDSAGDRHKSEERGEKDVDAVIDHDGQRFSGKLLRAAEKDSRGIFLFKSPHFPQPLEIPADRVSTLFFAKGGDEPPSSPLVFGLNASGTLSASGCRFDGDTMNLIHPLLGEIAVSREAVESLDRREEPETEEETDEPEADEP</sequence>
<keyword evidence="2" id="KW-0732">Signal</keyword>
<feature type="signal peptide" evidence="2">
    <location>
        <begin position="1"/>
        <end position="18"/>
    </location>
</feature>
<accession>A0ABM7RNZ7</accession>
<dbReference type="EMBL" id="AP024702">
    <property type="protein sequence ID" value="BCX49729.1"/>
    <property type="molecule type" value="Genomic_DNA"/>
</dbReference>
<feature type="compositionally biased region" description="Acidic residues" evidence="1">
    <location>
        <begin position="430"/>
        <end position="444"/>
    </location>
</feature>
<dbReference type="Proteomes" id="UP001374893">
    <property type="component" value="Chromosome"/>
</dbReference>
<dbReference type="RefSeq" id="WP_338686448.1">
    <property type="nucleotide sequence ID" value="NZ_AP024702.1"/>
</dbReference>
<feature type="compositionally biased region" description="Basic and acidic residues" evidence="1">
    <location>
        <begin position="419"/>
        <end position="429"/>
    </location>
</feature>
<evidence type="ECO:0000313" key="4">
    <source>
        <dbReference type="Proteomes" id="UP001374893"/>
    </source>
</evidence>
<evidence type="ECO:0000256" key="1">
    <source>
        <dbReference type="SAM" id="MobiDB-lite"/>
    </source>
</evidence>
<protein>
    <recommendedName>
        <fullName evidence="5">Concanavalin A-like lectin/glucanases superfamily protein</fullName>
    </recommendedName>
</protein>
<evidence type="ECO:0008006" key="5">
    <source>
        <dbReference type="Google" id="ProtNLM"/>
    </source>
</evidence>
<feature type="chain" id="PRO_5047237497" description="Concanavalin A-like lectin/glucanases superfamily protein" evidence="2">
    <location>
        <begin position="19"/>
        <end position="444"/>
    </location>
</feature>
<name>A0ABM7RNZ7_9BACT</name>
<organism evidence="3 4">
    <name type="scientific">Haloferula helveola</name>
    <dbReference type="NCBI Taxonomy" id="490095"/>
    <lineage>
        <taxon>Bacteria</taxon>
        <taxon>Pseudomonadati</taxon>
        <taxon>Verrucomicrobiota</taxon>
        <taxon>Verrucomicrobiia</taxon>
        <taxon>Verrucomicrobiales</taxon>
        <taxon>Verrucomicrobiaceae</taxon>
        <taxon>Haloferula</taxon>
    </lineage>
</organism>
<gene>
    <name evidence="3" type="ORF">HAHE_36370</name>
</gene>
<reference evidence="3 4" key="1">
    <citation type="submission" date="2021-06" db="EMBL/GenBank/DDBJ databases">
        <title>Complete genome of Haloferula helveola possessing various polysaccharide degrading enzymes.</title>
        <authorList>
            <person name="Takami H."/>
            <person name="Huang C."/>
            <person name="Hamasaki K."/>
        </authorList>
    </citation>
    <scope>NUCLEOTIDE SEQUENCE [LARGE SCALE GENOMIC DNA]</scope>
    <source>
        <strain evidence="3 4">CN-1</strain>
    </source>
</reference>